<evidence type="ECO:0000313" key="2">
    <source>
        <dbReference type="Proteomes" id="UP000265515"/>
    </source>
</evidence>
<protein>
    <submittedName>
        <fullName evidence="1">Uncharacterized protein</fullName>
    </submittedName>
</protein>
<reference evidence="1 2" key="1">
    <citation type="journal article" date="2018" name="Cell">
        <title>The Chara Genome: Secondary Complexity and Implications for Plant Terrestrialization.</title>
        <authorList>
            <person name="Nishiyama T."/>
            <person name="Sakayama H."/>
            <person name="Vries J.D."/>
            <person name="Buschmann H."/>
            <person name="Saint-Marcoux D."/>
            <person name="Ullrich K.K."/>
            <person name="Haas F.B."/>
            <person name="Vanderstraeten L."/>
            <person name="Becker D."/>
            <person name="Lang D."/>
            <person name="Vosolsobe S."/>
            <person name="Rombauts S."/>
            <person name="Wilhelmsson P.K.I."/>
            <person name="Janitza P."/>
            <person name="Kern R."/>
            <person name="Heyl A."/>
            <person name="Rumpler F."/>
            <person name="Villalobos L.I.A.C."/>
            <person name="Clay J.M."/>
            <person name="Skokan R."/>
            <person name="Toyoda A."/>
            <person name="Suzuki Y."/>
            <person name="Kagoshima H."/>
            <person name="Schijlen E."/>
            <person name="Tajeshwar N."/>
            <person name="Catarino B."/>
            <person name="Hetherington A.J."/>
            <person name="Saltykova A."/>
            <person name="Bonnot C."/>
            <person name="Breuninger H."/>
            <person name="Symeonidi A."/>
            <person name="Radhakrishnan G.V."/>
            <person name="Van Nieuwerburgh F."/>
            <person name="Deforce D."/>
            <person name="Chang C."/>
            <person name="Karol K.G."/>
            <person name="Hedrich R."/>
            <person name="Ulvskov P."/>
            <person name="Glockner G."/>
            <person name="Delwiche C.F."/>
            <person name="Petrasek J."/>
            <person name="Van de Peer Y."/>
            <person name="Friml J."/>
            <person name="Beilby M."/>
            <person name="Dolan L."/>
            <person name="Kohara Y."/>
            <person name="Sugano S."/>
            <person name="Fujiyama A."/>
            <person name="Delaux P.-M."/>
            <person name="Quint M."/>
            <person name="TheiBen G."/>
            <person name="Hagemann M."/>
            <person name="Harholt J."/>
            <person name="Dunand C."/>
            <person name="Zachgo S."/>
            <person name="Langdale J."/>
            <person name="Maumus F."/>
            <person name="Straeten D.V.D."/>
            <person name="Gould S.B."/>
            <person name="Rensing S.A."/>
        </authorList>
    </citation>
    <scope>NUCLEOTIDE SEQUENCE [LARGE SCALE GENOMIC DNA]</scope>
    <source>
        <strain evidence="1 2">S276</strain>
    </source>
</reference>
<keyword evidence="2" id="KW-1185">Reference proteome</keyword>
<organism evidence="1 2">
    <name type="scientific">Chara braunii</name>
    <name type="common">Braun's stonewort</name>
    <dbReference type="NCBI Taxonomy" id="69332"/>
    <lineage>
        <taxon>Eukaryota</taxon>
        <taxon>Viridiplantae</taxon>
        <taxon>Streptophyta</taxon>
        <taxon>Charophyceae</taxon>
        <taxon>Charales</taxon>
        <taxon>Characeae</taxon>
        <taxon>Chara</taxon>
    </lineage>
</organism>
<comment type="caution">
    <text evidence="1">The sequence shown here is derived from an EMBL/GenBank/DDBJ whole genome shotgun (WGS) entry which is preliminary data.</text>
</comment>
<sequence>MYSVGALMTAAVDPPALFKNQLLECSAYDYSHASTSATLPHQQQEFPYQSCSQLARLVVLLVPRRQST</sequence>
<dbReference type="AlphaFoldDB" id="A0A388L1Y6"/>
<gene>
    <name evidence="1" type="ORF">CBR_g22081</name>
</gene>
<proteinExistence type="predicted"/>
<dbReference type="EMBL" id="BFEA01000242">
    <property type="protein sequence ID" value="GBG76334.1"/>
    <property type="molecule type" value="Genomic_DNA"/>
</dbReference>
<evidence type="ECO:0000313" key="1">
    <source>
        <dbReference type="EMBL" id="GBG76334.1"/>
    </source>
</evidence>
<accession>A0A388L1Y6</accession>
<name>A0A388L1Y6_CHABU</name>
<dbReference type="Gramene" id="GBG76334">
    <property type="protein sequence ID" value="GBG76334"/>
    <property type="gene ID" value="CBR_g22081"/>
</dbReference>
<dbReference type="Proteomes" id="UP000265515">
    <property type="component" value="Unassembled WGS sequence"/>
</dbReference>